<evidence type="ECO:0000256" key="9">
    <source>
        <dbReference type="SAM" id="Coils"/>
    </source>
</evidence>
<evidence type="ECO:0000259" key="10">
    <source>
        <dbReference type="PROSITE" id="PS50290"/>
    </source>
</evidence>
<keyword evidence="5 7" id="KW-0418">Kinase</keyword>
<protein>
    <recommendedName>
        <fullName evidence="2 7">Phosphatidylinositol 3-kinase catalytic subunit type 3</fullName>
        <ecNumber evidence="1 7">2.7.1.137</ecNumber>
    </recommendedName>
</protein>
<dbReference type="Gene3D" id="2.60.40.150">
    <property type="entry name" value="C2 domain"/>
    <property type="match status" value="1"/>
</dbReference>
<dbReference type="GO" id="GO:0005524">
    <property type="term" value="F:ATP binding"/>
    <property type="evidence" value="ECO:0007669"/>
    <property type="project" value="UniProtKB-UniRule"/>
</dbReference>
<dbReference type="InterPro" id="IPR018936">
    <property type="entry name" value="PI3/4_kinase_CS"/>
</dbReference>
<dbReference type="InterPro" id="IPR057756">
    <property type="entry name" value="PI3-kinase_type3/VPS34_cat"/>
</dbReference>
<dbReference type="GO" id="GO:0000407">
    <property type="term" value="C:phagophore assembly site"/>
    <property type="evidence" value="ECO:0007669"/>
    <property type="project" value="TreeGrafter"/>
</dbReference>
<dbReference type="SUPFAM" id="SSF56112">
    <property type="entry name" value="Protein kinase-like (PK-like)"/>
    <property type="match status" value="1"/>
</dbReference>
<dbReference type="PIRSF" id="PIRSF000587">
    <property type="entry name" value="PI3K_Vps34"/>
    <property type="match status" value="1"/>
</dbReference>
<dbReference type="GO" id="GO:0006897">
    <property type="term" value="P:endocytosis"/>
    <property type="evidence" value="ECO:0007669"/>
    <property type="project" value="TreeGrafter"/>
</dbReference>
<dbReference type="PROSITE" id="PS00915">
    <property type="entry name" value="PI3_4_KINASE_1"/>
    <property type="match status" value="1"/>
</dbReference>
<dbReference type="Pfam" id="PF00454">
    <property type="entry name" value="PI3_PI4_kinase"/>
    <property type="match status" value="2"/>
</dbReference>
<dbReference type="PROSITE" id="PS51545">
    <property type="entry name" value="PIK_HELICAL"/>
    <property type="match status" value="1"/>
</dbReference>
<gene>
    <name evidence="13" type="ORF">ANCCAN_05428</name>
</gene>
<dbReference type="Pfam" id="PF00792">
    <property type="entry name" value="PI3K_C2"/>
    <property type="match status" value="1"/>
</dbReference>
<dbReference type="EC" id="2.7.1.137" evidence="1 7"/>
<evidence type="ECO:0000256" key="6">
    <source>
        <dbReference type="ARBA" id="ARBA00022840"/>
    </source>
</evidence>
<feature type="domain" description="PI3K/PI4K catalytic" evidence="10">
    <location>
        <begin position="603"/>
        <end position="908"/>
    </location>
</feature>
<keyword evidence="6 7" id="KW-0067">ATP-binding</keyword>
<evidence type="ECO:0000313" key="14">
    <source>
        <dbReference type="Proteomes" id="UP000252519"/>
    </source>
</evidence>
<dbReference type="Pfam" id="PF00613">
    <property type="entry name" value="PI3Ka"/>
    <property type="match status" value="1"/>
</dbReference>
<dbReference type="GO" id="GO:0005768">
    <property type="term" value="C:endosome"/>
    <property type="evidence" value="ECO:0007669"/>
    <property type="project" value="TreeGrafter"/>
</dbReference>
<feature type="domain" description="PIK helical" evidence="11">
    <location>
        <begin position="309"/>
        <end position="523"/>
    </location>
</feature>
<comment type="catalytic activity">
    <reaction evidence="7">
        <text>a 1,2-diacyl-sn-glycero-3-phospho-(1D-myo-inositol) + ATP = a 1,2-diacyl-sn-glycero-3-phospho-(1D-myo-inositol-3-phosphate) + ADP + H(+)</text>
        <dbReference type="Rhea" id="RHEA:12709"/>
        <dbReference type="ChEBI" id="CHEBI:15378"/>
        <dbReference type="ChEBI" id="CHEBI:30616"/>
        <dbReference type="ChEBI" id="CHEBI:57880"/>
        <dbReference type="ChEBI" id="CHEBI:58088"/>
        <dbReference type="ChEBI" id="CHEBI:456216"/>
        <dbReference type="EC" id="2.7.1.137"/>
    </reaction>
</comment>
<dbReference type="AlphaFoldDB" id="A0A368GVN5"/>
<evidence type="ECO:0000256" key="8">
    <source>
        <dbReference type="PROSITE-ProRule" id="PRU00880"/>
    </source>
</evidence>
<dbReference type="InterPro" id="IPR011009">
    <property type="entry name" value="Kinase-like_dom_sf"/>
</dbReference>
<dbReference type="GO" id="GO:0016303">
    <property type="term" value="F:1-phosphatidylinositol-3-kinase activity"/>
    <property type="evidence" value="ECO:0007669"/>
    <property type="project" value="UniProtKB-UniRule"/>
</dbReference>
<evidence type="ECO:0000259" key="12">
    <source>
        <dbReference type="PROSITE" id="PS51547"/>
    </source>
</evidence>
<dbReference type="InterPro" id="IPR001263">
    <property type="entry name" value="PI3K_accessory_dom"/>
</dbReference>
<dbReference type="InterPro" id="IPR008290">
    <property type="entry name" value="PI3K_Vps34"/>
</dbReference>
<reference evidence="13 14" key="1">
    <citation type="submission" date="2014-10" db="EMBL/GenBank/DDBJ databases">
        <title>Draft genome of the hookworm Ancylostoma caninum.</title>
        <authorList>
            <person name="Mitreva M."/>
        </authorList>
    </citation>
    <scope>NUCLEOTIDE SEQUENCE [LARGE SCALE GENOMIC DNA]</scope>
    <source>
        <strain evidence="13 14">Baltimore</strain>
    </source>
</reference>
<dbReference type="SUPFAM" id="SSF48371">
    <property type="entry name" value="ARM repeat"/>
    <property type="match status" value="1"/>
</dbReference>
<dbReference type="PROSITE" id="PS51547">
    <property type="entry name" value="C2_PI3K"/>
    <property type="match status" value="1"/>
</dbReference>
<dbReference type="OrthoDB" id="67688at2759"/>
<dbReference type="Gene3D" id="1.10.1070.11">
    <property type="entry name" value="Phosphatidylinositol 3-/4-kinase, catalytic domain"/>
    <property type="match status" value="1"/>
</dbReference>
<dbReference type="SMART" id="SM00146">
    <property type="entry name" value="PI3Kc"/>
    <property type="match status" value="1"/>
</dbReference>
<dbReference type="STRING" id="29170.A0A368GVN5"/>
<dbReference type="SMART" id="SM00142">
    <property type="entry name" value="PI3K_C2"/>
    <property type="match status" value="1"/>
</dbReference>
<dbReference type="GO" id="GO:0000045">
    <property type="term" value="P:autophagosome assembly"/>
    <property type="evidence" value="ECO:0007669"/>
    <property type="project" value="TreeGrafter"/>
</dbReference>
<comment type="caution">
    <text evidence="13">The sequence shown here is derived from an EMBL/GenBank/DDBJ whole genome shotgun (WGS) entry which is preliminary data.</text>
</comment>
<comment type="similarity">
    <text evidence="7 8">Belongs to the PI3/PI4-kinase family.</text>
</comment>
<dbReference type="SUPFAM" id="SSF49562">
    <property type="entry name" value="C2 domain (Calcium/lipid-binding domain, CaLB)"/>
    <property type="match status" value="1"/>
</dbReference>
<feature type="domain" description="C2 PI3K-type" evidence="12">
    <location>
        <begin position="18"/>
        <end position="201"/>
    </location>
</feature>
<evidence type="ECO:0000256" key="2">
    <source>
        <dbReference type="ARBA" id="ARBA00019787"/>
    </source>
</evidence>
<accession>A0A368GVN5</accession>
<organism evidence="13 14">
    <name type="scientific">Ancylostoma caninum</name>
    <name type="common">Dog hookworm</name>
    <dbReference type="NCBI Taxonomy" id="29170"/>
    <lineage>
        <taxon>Eukaryota</taxon>
        <taxon>Metazoa</taxon>
        <taxon>Ecdysozoa</taxon>
        <taxon>Nematoda</taxon>
        <taxon>Chromadorea</taxon>
        <taxon>Rhabditida</taxon>
        <taxon>Rhabditina</taxon>
        <taxon>Rhabditomorpha</taxon>
        <taxon>Strongyloidea</taxon>
        <taxon>Ancylostomatidae</taxon>
        <taxon>Ancylostomatinae</taxon>
        <taxon>Ancylostoma</taxon>
    </lineage>
</organism>
<dbReference type="GO" id="GO:0005777">
    <property type="term" value="C:peroxisome"/>
    <property type="evidence" value="ECO:0007669"/>
    <property type="project" value="TreeGrafter"/>
</dbReference>
<dbReference type="SMART" id="SM00145">
    <property type="entry name" value="PI3Ka"/>
    <property type="match status" value="1"/>
</dbReference>
<evidence type="ECO:0000256" key="3">
    <source>
        <dbReference type="ARBA" id="ARBA00022679"/>
    </source>
</evidence>
<dbReference type="InterPro" id="IPR035892">
    <property type="entry name" value="C2_domain_sf"/>
</dbReference>
<keyword evidence="3 7" id="KW-0808">Transferase</keyword>
<dbReference type="Proteomes" id="UP000252519">
    <property type="component" value="Unassembled WGS sequence"/>
</dbReference>
<dbReference type="InterPro" id="IPR036940">
    <property type="entry name" value="PI3/4_kinase_cat_sf"/>
</dbReference>
<evidence type="ECO:0000313" key="13">
    <source>
        <dbReference type="EMBL" id="RCN48433.1"/>
    </source>
</evidence>
<evidence type="ECO:0000256" key="4">
    <source>
        <dbReference type="ARBA" id="ARBA00022741"/>
    </source>
</evidence>
<keyword evidence="9" id="KW-0175">Coiled coil</keyword>
<dbReference type="Gene3D" id="1.25.40.70">
    <property type="entry name" value="Phosphatidylinositol 3-kinase, accessory domain (PIK)"/>
    <property type="match status" value="1"/>
</dbReference>
<evidence type="ECO:0000259" key="11">
    <source>
        <dbReference type="PROSITE" id="PS51545"/>
    </source>
</evidence>
<dbReference type="InterPro" id="IPR016024">
    <property type="entry name" value="ARM-type_fold"/>
</dbReference>
<dbReference type="PROSITE" id="PS50290">
    <property type="entry name" value="PI3_4_KINASE_3"/>
    <property type="match status" value="1"/>
</dbReference>
<dbReference type="CDD" id="cd00896">
    <property type="entry name" value="PI3Kc_III"/>
    <property type="match status" value="1"/>
</dbReference>
<dbReference type="GO" id="GO:0034272">
    <property type="term" value="C:phosphatidylinositol 3-kinase complex, class III, type II"/>
    <property type="evidence" value="ECO:0007669"/>
    <property type="project" value="TreeGrafter"/>
</dbReference>
<dbReference type="InterPro" id="IPR002420">
    <property type="entry name" value="PI3K-type_C2_dom"/>
</dbReference>
<dbReference type="PANTHER" id="PTHR10048:SF7">
    <property type="entry name" value="PHOSPHATIDYLINOSITOL 3-KINASE CATALYTIC SUBUNIT TYPE 3"/>
    <property type="match status" value="1"/>
</dbReference>
<dbReference type="InterPro" id="IPR000403">
    <property type="entry name" value="PI3/4_kinase_cat_dom"/>
</dbReference>
<name>A0A368GVN5_ANCCA</name>
<proteinExistence type="inferred from homology"/>
<dbReference type="CDD" id="cd00870">
    <property type="entry name" value="PI3Ka_III"/>
    <property type="match status" value="1"/>
</dbReference>
<keyword evidence="4 7" id="KW-0547">Nucleotide-binding</keyword>
<sequence>MRTGTSQDSFLYVYSCDLTANLQVKICDFEGKYRDPHNPLRKLHQLCAQATVYCYGRAVGYSVMTSYKPPPDDMERSRNRLIQSWGEWLTLPVRYCDLSRDASIHFSVWELTSGCESDVLFPLDEPPKSPEAVPAPLPKRLIAQSSLPLFSKRGVLKSGTLDVQMELSEVLDPLHRCVEQWKFPDPNDSHLSELLKQVSRQQRNLVAEVPWLDPFTLKKVEEIRSNRKFASTQRYLFLVVKMASIQYDRQHYDVVYYEDPTPDLRIVASMGGNGVGTTSSRVSDPELGLENLAETKHNVMTRNARAGAMDKQLKPNKQTKDRLETIIKLPSSQSLTREQRDLVWKFRYFLQADRRALNKFLRSVNWDQPGEEQHALALLNDWTPIEAEDALELLSPAFTHPAVRCYAVSRLFDAASPDQVLLYLPQLVQALKYEPLPTTDAAIVEQMESCSNSQATEATEVVVLEEDDLAARTTDDLASFLVKYATGYPKVANFLFWHLKVEAEATRATDEAISLVYERLLNRLMDTLHRGTAEMKRQAESLRQQRQFVEDLKVLMQEAKNKHSRRDLRQSALCTLLSNARHMKELRGLHLPLDPSVRLAGVLPDSAVLFNSAMMPVKLTFRTITGTDTNKEYTVIFKQGDDLRQDQLVIQMFRLMDTLFKKDQLDLKLTPYAVLSTGVNEGFVQFVKARPLREVINTYKRYNTDSIKEAMKEARPDANGPLGIEADVVDNYVRSLAGYVSIPLFSLLLAYLFACLSVRYGTESWLLRYCVMCYVLGVGDRHLDNLLLCENGRLFHVDFGFILGRDPKPLPPPMKLTSEMLQAMGGIKSDHFRHFCMHCDSAYRILRRHANVILNLFSLMLDAGIHNISEERDKAVFKVEERLRLDLSDEAASMHIFGVIETSMNFLSMNVGIVMDVLHDLRQNLSW</sequence>
<dbReference type="PANTHER" id="PTHR10048">
    <property type="entry name" value="PHOSPHATIDYLINOSITOL KINASE"/>
    <property type="match status" value="1"/>
</dbReference>
<dbReference type="EMBL" id="JOJR01000046">
    <property type="protein sequence ID" value="RCN48433.1"/>
    <property type="molecule type" value="Genomic_DNA"/>
</dbReference>
<dbReference type="InterPro" id="IPR015433">
    <property type="entry name" value="PI3/4_kinase"/>
</dbReference>
<dbReference type="GO" id="GO:0034271">
    <property type="term" value="C:phosphatidylinositol 3-kinase complex, class III, type I"/>
    <property type="evidence" value="ECO:0007669"/>
    <property type="project" value="TreeGrafter"/>
</dbReference>
<feature type="coiled-coil region" evidence="9">
    <location>
        <begin position="532"/>
        <end position="562"/>
    </location>
</feature>
<keyword evidence="14" id="KW-1185">Reference proteome</keyword>
<evidence type="ECO:0000256" key="1">
    <source>
        <dbReference type="ARBA" id="ARBA00012073"/>
    </source>
</evidence>
<evidence type="ECO:0000256" key="7">
    <source>
        <dbReference type="PIRNR" id="PIRNR000587"/>
    </source>
</evidence>
<evidence type="ECO:0000256" key="5">
    <source>
        <dbReference type="ARBA" id="ARBA00022777"/>
    </source>
</evidence>
<dbReference type="InterPro" id="IPR042236">
    <property type="entry name" value="PI3K_accessory_sf"/>
</dbReference>
<dbReference type="FunFam" id="3.30.1010.10:FF:000016">
    <property type="entry name" value="Phosphatidylinositol 3-kinase catalytic subunit type 3"/>
    <property type="match status" value="1"/>
</dbReference>
<dbReference type="Gene3D" id="3.30.1010.10">
    <property type="entry name" value="Phosphatidylinositol 3-kinase Catalytic Subunit, Chain A, domain 4"/>
    <property type="match status" value="1"/>
</dbReference>
<dbReference type="GO" id="GO:0048015">
    <property type="term" value="P:phosphatidylinositol-mediated signaling"/>
    <property type="evidence" value="ECO:0007669"/>
    <property type="project" value="TreeGrafter"/>
</dbReference>